<sequence>MENMLKFSDWLIQLDPSSHPRELVVEVSTECNYNCVHCFRNAAIGFRGCTMDLDLFTHLLEEASNSGVKKIILSGWGEPTVHPDIMDMLRKMKDYGFYVVLNTNGSRLFEIAEDLVSLEIDEVFVSIDAFDVKLYSQIRRMGDFSAVSKGLEKLRNLKLQNGGVKPEIKSIFTVNKLNIGEVSKALEYARAFGVHEIMFSYYISYPGGHEELECMNSAECREKLRKELEKAALKYFETGIRVVQPSLMPTTMRRCPFASNRALFIRCDGAVAPCIYYSRNWSTKLFGVKRKIREVVLGNIRNSKLIDLWRGPYLRMFFRLLFTYMPSCLDCTLQNYCSLTLSNEADCWGNNPSCAHCPYLHYLSYCPI</sequence>
<evidence type="ECO:0000313" key="8">
    <source>
        <dbReference type="EMBL" id="RSN75735.1"/>
    </source>
</evidence>
<dbReference type="GO" id="GO:0051536">
    <property type="term" value="F:iron-sulfur cluster binding"/>
    <property type="evidence" value="ECO:0007669"/>
    <property type="project" value="UniProtKB-KW"/>
</dbReference>
<dbReference type="SFLD" id="SFLDF00570">
    <property type="entry name" value="tungsten_cofactor_oxidoreducas"/>
    <property type="match status" value="1"/>
</dbReference>
<dbReference type="InterPro" id="IPR058240">
    <property type="entry name" value="rSAM_sf"/>
</dbReference>
<dbReference type="InterPro" id="IPR027604">
    <property type="entry name" value="W_rSAM_matur"/>
</dbReference>
<dbReference type="GO" id="GO:0046872">
    <property type="term" value="F:metal ion binding"/>
    <property type="evidence" value="ECO:0007669"/>
    <property type="project" value="UniProtKB-KW"/>
</dbReference>
<dbReference type="InterPro" id="IPR050377">
    <property type="entry name" value="Radical_SAM_PqqE_MftC-like"/>
</dbReference>
<dbReference type="SUPFAM" id="SSF102114">
    <property type="entry name" value="Radical SAM enzymes"/>
    <property type="match status" value="1"/>
</dbReference>
<dbReference type="PROSITE" id="PS51918">
    <property type="entry name" value="RADICAL_SAM"/>
    <property type="match status" value="1"/>
</dbReference>
<protein>
    <submittedName>
        <fullName evidence="8">Radical SAM protein</fullName>
    </submittedName>
</protein>
<dbReference type="InterPro" id="IPR006638">
    <property type="entry name" value="Elp3/MiaA/NifB-like_rSAM"/>
</dbReference>
<keyword evidence="2" id="KW-0004">4Fe-4S</keyword>
<dbReference type="CDD" id="cd01335">
    <property type="entry name" value="Radical_SAM"/>
    <property type="match status" value="1"/>
</dbReference>
<reference evidence="8 9" key="1">
    <citation type="submission" date="2018-10" db="EMBL/GenBank/DDBJ databases">
        <title>Co-occurring genomic capacity for anaerobic methane metabolism and dissimilatory sulfite reduction discovered in the Korarchaeota.</title>
        <authorList>
            <person name="Mckay L.J."/>
            <person name="Dlakic M."/>
            <person name="Fields M.W."/>
            <person name="Delmont T.O."/>
            <person name="Eren A.M."/>
            <person name="Jay Z.J."/>
            <person name="Klingelsmith K.B."/>
            <person name="Rusch D.B."/>
            <person name="Inskeep W.P."/>
        </authorList>
    </citation>
    <scope>NUCLEOTIDE SEQUENCE [LARGE SCALE GENOMIC DNA]</scope>
    <source>
        <strain evidence="8 9">MDKW</strain>
    </source>
</reference>
<dbReference type="GO" id="GO:0003824">
    <property type="term" value="F:catalytic activity"/>
    <property type="evidence" value="ECO:0007669"/>
    <property type="project" value="InterPro"/>
</dbReference>
<evidence type="ECO:0000256" key="5">
    <source>
        <dbReference type="ARBA" id="ARBA00023004"/>
    </source>
</evidence>
<evidence type="ECO:0000256" key="6">
    <source>
        <dbReference type="ARBA" id="ARBA00023014"/>
    </source>
</evidence>
<dbReference type="InterPro" id="IPR023885">
    <property type="entry name" value="4Fe4S-binding_SPASM_dom"/>
</dbReference>
<evidence type="ECO:0000313" key="9">
    <source>
        <dbReference type="Proteomes" id="UP000277582"/>
    </source>
</evidence>
<evidence type="ECO:0000256" key="4">
    <source>
        <dbReference type="ARBA" id="ARBA00022723"/>
    </source>
</evidence>
<dbReference type="InterPro" id="IPR013785">
    <property type="entry name" value="Aldolase_TIM"/>
</dbReference>
<dbReference type="AlphaFoldDB" id="A0A429GPE8"/>
<accession>A0A429GPE8</accession>
<comment type="caution">
    <text evidence="8">The sequence shown here is derived from an EMBL/GenBank/DDBJ whole genome shotgun (WGS) entry which is preliminary data.</text>
</comment>
<evidence type="ECO:0000256" key="1">
    <source>
        <dbReference type="ARBA" id="ARBA00001966"/>
    </source>
</evidence>
<keyword evidence="6" id="KW-0411">Iron-sulfur</keyword>
<keyword evidence="9" id="KW-1185">Reference proteome</keyword>
<evidence type="ECO:0000256" key="2">
    <source>
        <dbReference type="ARBA" id="ARBA00022485"/>
    </source>
</evidence>
<dbReference type="OrthoDB" id="5620at2157"/>
<organism evidence="8 9">
    <name type="scientific">Candidatus Methanodesulfokora washburnensis</name>
    <dbReference type="NCBI Taxonomy" id="2478471"/>
    <lineage>
        <taxon>Archaea</taxon>
        <taxon>Thermoproteota</taxon>
        <taxon>Candidatus Korarchaeia</taxon>
        <taxon>Candidatus Korarchaeia incertae sedis</taxon>
        <taxon>Candidatus Methanodesulfokora</taxon>
    </lineage>
</organism>
<dbReference type="PANTHER" id="PTHR11228:SF34">
    <property type="entry name" value="TUNGSTEN-CONTAINING ALDEHYDE FERREDOXIN OXIDOREDUCTASE COFACTOR MODIFYING PROTEIN"/>
    <property type="match status" value="1"/>
</dbReference>
<keyword evidence="3" id="KW-0949">S-adenosyl-L-methionine</keyword>
<dbReference type="EMBL" id="RCOS01000070">
    <property type="protein sequence ID" value="RSN75735.1"/>
    <property type="molecule type" value="Genomic_DNA"/>
</dbReference>
<keyword evidence="5" id="KW-0408">Iron</keyword>
<name>A0A429GPE8_9CREN</name>
<dbReference type="SFLD" id="SFLDS00029">
    <property type="entry name" value="Radical_SAM"/>
    <property type="match status" value="1"/>
</dbReference>
<comment type="cofactor">
    <cofactor evidence="1">
        <name>[4Fe-4S] cluster</name>
        <dbReference type="ChEBI" id="CHEBI:49883"/>
    </cofactor>
</comment>
<dbReference type="Pfam" id="PF13186">
    <property type="entry name" value="SPASM"/>
    <property type="match status" value="1"/>
</dbReference>
<keyword evidence="4" id="KW-0479">Metal-binding</keyword>
<dbReference type="InterPro" id="IPR007197">
    <property type="entry name" value="rSAM"/>
</dbReference>
<dbReference type="Gene3D" id="3.20.20.70">
    <property type="entry name" value="Aldolase class I"/>
    <property type="match status" value="1"/>
</dbReference>
<feature type="domain" description="Radical SAM core" evidence="7">
    <location>
        <begin position="17"/>
        <end position="241"/>
    </location>
</feature>
<dbReference type="Pfam" id="PF04055">
    <property type="entry name" value="Radical_SAM"/>
    <property type="match status" value="1"/>
</dbReference>
<dbReference type="CDD" id="cd21121">
    <property type="entry name" value="SPASM_Cmo-like"/>
    <property type="match status" value="1"/>
</dbReference>
<gene>
    <name evidence="8" type="ORF">D6D85_05740</name>
</gene>
<dbReference type="SFLD" id="SFLDG01387">
    <property type="entry name" value="BtrN-like_SPASM_domain_contain"/>
    <property type="match status" value="1"/>
</dbReference>
<proteinExistence type="predicted"/>
<evidence type="ECO:0000259" key="7">
    <source>
        <dbReference type="PROSITE" id="PS51918"/>
    </source>
</evidence>
<dbReference type="SMART" id="SM00729">
    <property type="entry name" value="Elp3"/>
    <property type="match status" value="1"/>
</dbReference>
<evidence type="ECO:0000256" key="3">
    <source>
        <dbReference type="ARBA" id="ARBA00022691"/>
    </source>
</evidence>
<dbReference type="Proteomes" id="UP000277582">
    <property type="component" value="Unassembled WGS sequence"/>
</dbReference>
<dbReference type="PANTHER" id="PTHR11228">
    <property type="entry name" value="RADICAL SAM DOMAIN PROTEIN"/>
    <property type="match status" value="1"/>
</dbReference>
<dbReference type="RefSeq" id="WP_125671070.1">
    <property type="nucleotide sequence ID" value="NZ_RCOS01000070.1"/>
</dbReference>
<dbReference type="InterPro" id="IPR034391">
    <property type="entry name" value="AdoMet-like_SPASM_containing"/>
</dbReference>
<dbReference type="SFLD" id="SFLDG01067">
    <property type="entry name" value="SPASM/twitch_domain_containing"/>
    <property type="match status" value="1"/>
</dbReference>